<dbReference type="AlphaFoldDB" id="A0A1I2SWU2"/>
<dbReference type="InterPro" id="IPR019887">
    <property type="entry name" value="Tscrpt_reg_AsnC/Lrp_C"/>
</dbReference>
<reference evidence="3" key="1">
    <citation type="submission" date="2016-10" db="EMBL/GenBank/DDBJ databases">
        <authorList>
            <person name="Varghese N."/>
            <person name="Submissions S."/>
        </authorList>
    </citation>
    <scope>NUCLEOTIDE SEQUENCE [LARGE SCALE GENOMIC DNA]</scope>
    <source>
        <strain evidence="3">CGMCC 1.7739</strain>
    </source>
</reference>
<protein>
    <submittedName>
        <fullName evidence="2">AsnC family protein</fullName>
    </submittedName>
</protein>
<organism evidence="2 3">
    <name type="scientific">Halopelagius inordinatus</name>
    <dbReference type="NCBI Taxonomy" id="553467"/>
    <lineage>
        <taxon>Archaea</taxon>
        <taxon>Methanobacteriati</taxon>
        <taxon>Methanobacteriota</taxon>
        <taxon>Stenosarchaea group</taxon>
        <taxon>Halobacteria</taxon>
        <taxon>Halobacteriales</taxon>
        <taxon>Haloferacaceae</taxon>
    </lineage>
</organism>
<accession>A0A1I2SWU2</accession>
<dbReference type="Proteomes" id="UP000198876">
    <property type="component" value="Unassembled WGS sequence"/>
</dbReference>
<evidence type="ECO:0000313" key="3">
    <source>
        <dbReference type="Proteomes" id="UP000198876"/>
    </source>
</evidence>
<proteinExistence type="predicted"/>
<gene>
    <name evidence="2" type="ORF">SAMN04488063_2453</name>
</gene>
<name>A0A1I2SWU2_9EURY</name>
<dbReference type="Pfam" id="PF01037">
    <property type="entry name" value="AsnC_trans_reg"/>
    <property type="match status" value="1"/>
</dbReference>
<feature type="domain" description="Transcription regulator AsnC/Lrp ligand binding" evidence="1">
    <location>
        <begin position="6"/>
        <end position="75"/>
    </location>
</feature>
<dbReference type="EMBL" id="FOOQ01000002">
    <property type="protein sequence ID" value="SFG57093.1"/>
    <property type="molecule type" value="Genomic_DNA"/>
</dbReference>
<dbReference type="STRING" id="553467.SAMN04488063_2453"/>
<evidence type="ECO:0000259" key="1">
    <source>
        <dbReference type="Pfam" id="PF01037"/>
    </source>
</evidence>
<dbReference type="OrthoDB" id="8865at2157"/>
<dbReference type="Gene3D" id="3.30.70.920">
    <property type="match status" value="1"/>
</dbReference>
<dbReference type="RefSeq" id="WP_092892561.1">
    <property type="nucleotide sequence ID" value="NZ_FOOQ01000002.1"/>
</dbReference>
<keyword evidence="3" id="KW-1185">Reference proteome</keyword>
<sequence length="76" mass="8064">MVTSYVMVKASTGEVDRLKEAMLSLDDGVQSVSIVAGDVDFVVKAEVGSPAEVKTIAAGIHEIDGIEDTRTYMAMD</sequence>
<evidence type="ECO:0000313" key="2">
    <source>
        <dbReference type="EMBL" id="SFG57093.1"/>
    </source>
</evidence>
<dbReference type="SUPFAM" id="SSF54909">
    <property type="entry name" value="Dimeric alpha+beta barrel"/>
    <property type="match status" value="1"/>
</dbReference>
<dbReference type="InterPro" id="IPR011008">
    <property type="entry name" value="Dimeric_a/b-barrel"/>
</dbReference>